<evidence type="ECO:0000256" key="4">
    <source>
        <dbReference type="ARBA" id="ARBA00023136"/>
    </source>
</evidence>
<keyword evidence="2" id="KW-0812">Transmembrane</keyword>
<dbReference type="Proteomes" id="UP001600109">
    <property type="component" value="Unassembled WGS sequence"/>
</dbReference>
<evidence type="ECO:0000313" key="6">
    <source>
        <dbReference type="EMBL" id="MFE3867060.1"/>
    </source>
</evidence>
<sequence>MQLIDKLKQQARQLKSEAQVLILAYSDKRTPLPAKILIGLTVGYLLSPIDLIPDFIPVIGYLDDLLIVPLLITLSIKLIPSVVLTEARQSIKFNPKKIKKKQLDICSNYHFNLVGTFLHGLQTF</sequence>
<evidence type="ECO:0000259" key="5">
    <source>
        <dbReference type="Pfam" id="PF06803"/>
    </source>
</evidence>
<protein>
    <submittedName>
        <fullName evidence="6">YkvA family protein</fullName>
    </submittedName>
</protein>
<keyword evidence="3" id="KW-1133">Transmembrane helix</keyword>
<reference evidence="6 7" key="1">
    <citation type="submission" date="2024-06" db="EMBL/GenBank/DDBJ databases">
        <title>Flavobacterium spp. isolated from glacier.</title>
        <authorList>
            <person name="Han D."/>
        </authorList>
    </citation>
    <scope>NUCLEOTIDE SEQUENCE [LARGE SCALE GENOMIC DNA]</scope>
    <source>
        <strain evidence="6 7">LS2P90</strain>
    </source>
</reference>
<evidence type="ECO:0000256" key="2">
    <source>
        <dbReference type="ARBA" id="ARBA00022692"/>
    </source>
</evidence>
<dbReference type="EMBL" id="JBHZPZ010000003">
    <property type="protein sequence ID" value="MFE3867060.1"/>
    <property type="molecule type" value="Genomic_DNA"/>
</dbReference>
<comment type="caution">
    <text evidence="6">The sequence shown here is derived from an EMBL/GenBank/DDBJ whole genome shotgun (WGS) entry which is preliminary data.</text>
</comment>
<dbReference type="InterPro" id="IPR010652">
    <property type="entry name" value="DUF1232"/>
</dbReference>
<gene>
    <name evidence="6" type="ORF">ACFX5E_03110</name>
</gene>
<dbReference type="Pfam" id="PF06803">
    <property type="entry name" value="DUF1232"/>
    <property type="match status" value="1"/>
</dbReference>
<name>A0ABW6HTZ5_9FLAO</name>
<dbReference type="RefSeq" id="WP_379853710.1">
    <property type="nucleotide sequence ID" value="NZ_JBHZPZ010000003.1"/>
</dbReference>
<organism evidence="6 7">
    <name type="scientific">Flavobacterium xylosi</name>
    <dbReference type="NCBI Taxonomy" id="3230415"/>
    <lineage>
        <taxon>Bacteria</taxon>
        <taxon>Pseudomonadati</taxon>
        <taxon>Bacteroidota</taxon>
        <taxon>Flavobacteriia</taxon>
        <taxon>Flavobacteriales</taxon>
        <taxon>Flavobacteriaceae</taxon>
        <taxon>Flavobacterium</taxon>
    </lineage>
</organism>
<keyword evidence="7" id="KW-1185">Reference proteome</keyword>
<evidence type="ECO:0000256" key="1">
    <source>
        <dbReference type="ARBA" id="ARBA00004127"/>
    </source>
</evidence>
<feature type="domain" description="DUF1232" evidence="5">
    <location>
        <begin position="34"/>
        <end position="70"/>
    </location>
</feature>
<keyword evidence="4" id="KW-0472">Membrane</keyword>
<evidence type="ECO:0000256" key="3">
    <source>
        <dbReference type="ARBA" id="ARBA00022989"/>
    </source>
</evidence>
<accession>A0ABW6HTZ5</accession>
<evidence type="ECO:0000313" key="7">
    <source>
        <dbReference type="Proteomes" id="UP001600109"/>
    </source>
</evidence>
<proteinExistence type="predicted"/>
<comment type="subcellular location">
    <subcellularLocation>
        <location evidence="1">Endomembrane system</location>
        <topology evidence="1">Multi-pass membrane protein</topology>
    </subcellularLocation>
</comment>